<reference evidence="6" key="1">
    <citation type="submission" date="2017-09" db="EMBL/GenBank/DDBJ databases">
        <title>Depth-based differentiation of microbial function through sediment-hosted aquifers and enrichment of novel symbionts in the deep terrestrial subsurface.</title>
        <authorList>
            <person name="Probst A.J."/>
            <person name="Ladd B."/>
            <person name="Jarett J.K."/>
            <person name="Geller-Mcgrath D.E."/>
            <person name="Sieber C.M.K."/>
            <person name="Emerson J.B."/>
            <person name="Anantharaman K."/>
            <person name="Thomas B.C."/>
            <person name="Malmstrom R."/>
            <person name="Stieglmeier M."/>
            <person name="Klingl A."/>
            <person name="Woyke T."/>
            <person name="Ryan C.M."/>
            <person name="Banfield J.F."/>
        </authorList>
    </citation>
    <scope>NUCLEOTIDE SEQUENCE [LARGE SCALE GENOMIC DNA]</scope>
</reference>
<evidence type="ECO:0000313" key="5">
    <source>
        <dbReference type="EMBL" id="PIZ16317.1"/>
    </source>
</evidence>
<gene>
    <name evidence="5" type="ORF">COY52_07410</name>
</gene>
<sequence length="534" mass="60211">MKYKKILSILLLLLALHVTRDTLHVCYASFEDFSFGARAMGMGGAFMGVSDDASAIFFNSAGLVKLKRPEIMITGASFSHNSDNPVESGESLYGFFSYVHPIQNLGHLGIGYMGRGVDISSRYRENTLGVSYSRLLNFYSSIGLTVKMCSKEYPDNTATISNACDSRFFTDRFPQGINADIAIYFDNIPKMERLSFALAFIDIGAGAMGFRGGLTYRINEFNIFNDITGSADFIARSDGFKFSLGGEAWLKQTEELKKAMKDNLVGVRAGMKFGDNGDFTFAFGGGIKSNRVEKTDWKLDCAVVIPYHTSSKYLSGGLWVSLSFLFGDAYKWEKQERTRFEEERRIKDEMERLLAEKGKFESEKKKWEEDRQRLEDEKRRLEEEKRRLEEAQRNAMDELKKLRGITLKEDREKIIIVATETAIQFASGSPEIVKESYGTLEQIAKALGVYPNTVVRIDGHTDNVPISSRLKSKYKNNLELSQARAESVAEYFVKLGIPGERLVRKGYGDKNPAAPNTTEEGRAKNRRVEITIQK</sequence>
<organism evidence="5 6">
    <name type="scientific">Candidatus Desantisbacteria bacterium CG_4_10_14_0_8_um_filter_48_22</name>
    <dbReference type="NCBI Taxonomy" id="1974543"/>
    <lineage>
        <taxon>Bacteria</taxon>
        <taxon>Candidatus Desantisiibacteriota</taxon>
    </lineage>
</organism>
<feature type="signal peptide" evidence="3">
    <location>
        <begin position="1"/>
        <end position="20"/>
    </location>
</feature>
<evidence type="ECO:0000313" key="6">
    <source>
        <dbReference type="Proteomes" id="UP000229307"/>
    </source>
</evidence>
<dbReference type="PANTHER" id="PTHR30329:SF21">
    <property type="entry name" value="LIPOPROTEIN YIAD-RELATED"/>
    <property type="match status" value="1"/>
</dbReference>
<comment type="caution">
    <text evidence="5">The sequence shown here is derived from an EMBL/GenBank/DDBJ whole genome shotgun (WGS) entry which is preliminary data.</text>
</comment>
<dbReference type="Gene3D" id="3.30.1330.60">
    <property type="entry name" value="OmpA-like domain"/>
    <property type="match status" value="1"/>
</dbReference>
<proteinExistence type="predicted"/>
<keyword evidence="1" id="KW-0472">Membrane</keyword>
<evidence type="ECO:0000256" key="2">
    <source>
        <dbReference type="SAM" id="Coils"/>
    </source>
</evidence>
<feature type="chain" id="PRO_5014656760" description="OmpA-like domain-containing protein" evidence="3">
    <location>
        <begin position="21"/>
        <end position="534"/>
    </location>
</feature>
<accession>A0A2M7S9V3</accession>
<dbReference type="Pfam" id="PF00691">
    <property type="entry name" value="OmpA"/>
    <property type="match status" value="1"/>
</dbReference>
<dbReference type="PROSITE" id="PS51123">
    <property type="entry name" value="OMPA_2"/>
    <property type="match status" value="1"/>
</dbReference>
<dbReference type="GO" id="GO:0016020">
    <property type="term" value="C:membrane"/>
    <property type="evidence" value="ECO:0007669"/>
    <property type="project" value="UniProtKB-UniRule"/>
</dbReference>
<dbReference type="SUPFAM" id="SSF103088">
    <property type="entry name" value="OmpA-like"/>
    <property type="match status" value="1"/>
</dbReference>
<evidence type="ECO:0000259" key="4">
    <source>
        <dbReference type="PROSITE" id="PS51123"/>
    </source>
</evidence>
<feature type="coiled-coil region" evidence="2">
    <location>
        <begin position="343"/>
        <end position="405"/>
    </location>
</feature>
<feature type="domain" description="OmpA-like" evidence="4">
    <location>
        <begin position="412"/>
        <end position="534"/>
    </location>
</feature>
<dbReference type="CDD" id="cd07185">
    <property type="entry name" value="OmpA_C-like"/>
    <property type="match status" value="1"/>
</dbReference>
<dbReference type="AlphaFoldDB" id="A0A2M7S9V3"/>
<protein>
    <recommendedName>
        <fullName evidence="4">OmpA-like domain-containing protein</fullName>
    </recommendedName>
</protein>
<dbReference type="InterPro" id="IPR050330">
    <property type="entry name" value="Bact_OuterMem_StrucFunc"/>
</dbReference>
<evidence type="ECO:0000256" key="1">
    <source>
        <dbReference type="PROSITE-ProRule" id="PRU00473"/>
    </source>
</evidence>
<keyword evidence="3" id="KW-0732">Signal</keyword>
<dbReference type="Gene3D" id="2.40.160.60">
    <property type="entry name" value="Outer membrane protein transport protein (OMPP1/FadL/TodX)"/>
    <property type="match status" value="1"/>
</dbReference>
<dbReference type="PANTHER" id="PTHR30329">
    <property type="entry name" value="STATOR ELEMENT OF FLAGELLAR MOTOR COMPLEX"/>
    <property type="match status" value="1"/>
</dbReference>
<dbReference type="EMBL" id="PFMR01000195">
    <property type="protein sequence ID" value="PIZ16317.1"/>
    <property type="molecule type" value="Genomic_DNA"/>
</dbReference>
<dbReference type="InterPro" id="IPR036737">
    <property type="entry name" value="OmpA-like_sf"/>
</dbReference>
<dbReference type="SUPFAM" id="SSF56935">
    <property type="entry name" value="Porins"/>
    <property type="match status" value="1"/>
</dbReference>
<keyword evidence="2" id="KW-0175">Coiled coil</keyword>
<dbReference type="Proteomes" id="UP000229307">
    <property type="component" value="Unassembled WGS sequence"/>
</dbReference>
<dbReference type="InterPro" id="IPR006665">
    <property type="entry name" value="OmpA-like"/>
</dbReference>
<name>A0A2M7S9V3_9BACT</name>
<dbReference type="PRINTS" id="PR01023">
    <property type="entry name" value="NAFLGMOTY"/>
</dbReference>
<evidence type="ECO:0000256" key="3">
    <source>
        <dbReference type="SAM" id="SignalP"/>
    </source>
</evidence>